<feature type="transmembrane region" description="Helical" evidence="3">
    <location>
        <begin position="53"/>
        <end position="75"/>
    </location>
</feature>
<dbReference type="Pfam" id="PF02493">
    <property type="entry name" value="MORN"/>
    <property type="match status" value="2"/>
</dbReference>
<keyword evidence="3" id="KW-1133">Transmembrane helix</keyword>
<keyword evidence="1" id="KW-0677">Repeat</keyword>
<name>A0ABT4PH87_9BACT</name>
<keyword evidence="3" id="KW-0472">Membrane</keyword>
<feature type="compositionally biased region" description="Basic and acidic residues" evidence="2">
    <location>
        <begin position="107"/>
        <end position="124"/>
    </location>
</feature>
<dbReference type="InterPro" id="IPR003409">
    <property type="entry name" value="MORN"/>
</dbReference>
<proteinExistence type="predicted"/>
<evidence type="ECO:0000256" key="3">
    <source>
        <dbReference type="SAM" id="Phobius"/>
    </source>
</evidence>
<evidence type="ECO:0000313" key="4">
    <source>
        <dbReference type="EMBL" id="MCZ8372414.1"/>
    </source>
</evidence>
<dbReference type="Proteomes" id="UP001141933">
    <property type="component" value="Unassembled WGS sequence"/>
</dbReference>
<sequence length="201" mass="21307">MAKKVGICKNIDCDNYNQEIEVASGAEFECPLCHQTLKEKAGGKKVNPGNNKLPLIIAVGVVVLGLVGGGIYWGLNRGKGDSNTDFIKDSTAVDTVVVDSAAVDTTVKRPEDTGKSGGKDESKGGVRKGTVNLPYGSYTGDLKNGKPHGYGTITYTVSHRIVPSKDFVANPGDTFEGEFRDGQISGIGYWKHDGNTTAIKL</sequence>
<reference evidence="4" key="1">
    <citation type="submission" date="2022-12" db="EMBL/GenBank/DDBJ databases">
        <title>Phocaeicola acetigenes sp. nov., isolated feces from a healthy human.</title>
        <authorList>
            <person name="Do H."/>
            <person name="Ha Y.B."/>
            <person name="Kim J.-S."/>
            <person name="Suh M.K."/>
            <person name="Kim H.S."/>
            <person name="Lee J.-S."/>
        </authorList>
    </citation>
    <scope>NUCLEOTIDE SEQUENCE</scope>
    <source>
        <strain evidence="4">KGMB11183</strain>
    </source>
</reference>
<evidence type="ECO:0000313" key="5">
    <source>
        <dbReference type="Proteomes" id="UP001141933"/>
    </source>
</evidence>
<organism evidence="4 5">
    <name type="scientific">Phocaeicola acetigenes</name>
    <dbReference type="NCBI Taxonomy" id="3016083"/>
    <lineage>
        <taxon>Bacteria</taxon>
        <taxon>Pseudomonadati</taxon>
        <taxon>Bacteroidota</taxon>
        <taxon>Bacteroidia</taxon>
        <taxon>Bacteroidales</taxon>
        <taxon>Bacteroidaceae</taxon>
        <taxon>Phocaeicola</taxon>
    </lineage>
</organism>
<dbReference type="SUPFAM" id="SSF82185">
    <property type="entry name" value="Histone H3 K4-specific methyltransferase SET7/9 N-terminal domain"/>
    <property type="match status" value="1"/>
</dbReference>
<evidence type="ECO:0000256" key="2">
    <source>
        <dbReference type="SAM" id="MobiDB-lite"/>
    </source>
</evidence>
<gene>
    <name evidence="4" type="ORF">O6P32_06780</name>
</gene>
<keyword evidence="3" id="KW-0812">Transmembrane</keyword>
<feature type="region of interest" description="Disordered" evidence="2">
    <location>
        <begin position="107"/>
        <end position="130"/>
    </location>
</feature>
<comment type="caution">
    <text evidence="4">The sequence shown here is derived from an EMBL/GenBank/DDBJ whole genome shotgun (WGS) entry which is preliminary data.</text>
</comment>
<protein>
    <submittedName>
        <fullName evidence="4">Uncharacterized protein</fullName>
    </submittedName>
</protein>
<evidence type="ECO:0000256" key="1">
    <source>
        <dbReference type="ARBA" id="ARBA00022737"/>
    </source>
</evidence>
<dbReference type="SMART" id="SM00698">
    <property type="entry name" value="MORN"/>
    <property type="match status" value="2"/>
</dbReference>
<dbReference type="EMBL" id="JAPZVM010000004">
    <property type="protein sequence ID" value="MCZ8372414.1"/>
    <property type="molecule type" value="Genomic_DNA"/>
</dbReference>
<accession>A0ABT4PH87</accession>
<keyword evidence="5" id="KW-1185">Reference proteome</keyword>
<dbReference type="RefSeq" id="WP_269877614.1">
    <property type="nucleotide sequence ID" value="NZ_JAPZVM010000004.1"/>
</dbReference>